<name>A0A448X7A5_9PLAT</name>
<keyword evidence="3" id="KW-1185">Reference proteome</keyword>
<gene>
    <name evidence="2" type="ORF">PXEA_LOCUS23327</name>
</gene>
<feature type="compositionally biased region" description="Low complexity" evidence="1">
    <location>
        <begin position="65"/>
        <end position="75"/>
    </location>
</feature>
<comment type="caution">
    <text evidence="2">The sequence shown here is derived from an EMBL/GenBank/DDBJ whole genome shotgun (WGS) entry which is preliminary data.</text>
</comment>
<organism evidence="2 3">
    <name type="scientific">Protopolystoma xenopodis</name>
    <dbReference type="NCBI Taxonomy" id="117903"/>
    <lineage>
        <taxon>Eukaryota</taxon>
        <taxon>Metazoa</taxon>
        <taxon>Spiralia</taxon>
        <taxon>Lophotrochozoa</taxon>
        <taxon>Platyhelminthes</taxon>
        <taxon>Monogenea</taxon>
        <taxon>Polyopisthocotylea</taxon>
        <taxon>Polystomatidea</taxon>
        <taxon>Polystomatidae</taxon>
        <taxon>Protopolystoma</taxon>
    </lineage>
</organism>
<dbReference type="AlphaFoldDB" id="A0A448X7A5"/>
<evidence type="ECO:0000313" key="2">
    <source>
        <dbReference type="EMBL" id="VEL29887.1"/>
    </source>
</evidence>
<dbReference type="EMBL" id="CAAALY010107304">
    <property type="protein sequence ID" value="VEL29887.1"/>
    <property type="molecule type" value="Genomic_DNA"/>
</dbReference>
<feature type="compositionally biased region" description="Basic and acidic residues" evidence="1">
    <location>
        <begin position="131"/>
        <end position="155"/>
    </location>
</feature>
<dbReference type="Proteomes" id="UP000784294">
    <property type="component" value="Unassembled WGS sequence"/>
</dbReference>
<proteinExistence type="predicted"/>
<feature type="compositionally biased region" description="Basic and acidic residues" evidence="1">
    <location>
        <begin position="7"/>
        <end position="30"/>
    </location>
</feature>
<feature type="region of interest" description="Disordered" evidence="1">
    <location>
        <begin position="1"/>
        <end position="189"/>
    </location>
</feature>
<evidence type="ECO:0000256" key="1">
    <source>
        <dbReference type="SAM" id="MobiDB-lite"/>
    </source>
</evidence>
<feature type="compositionally biased region" description="Basic residues" evidence="1">
    <location>
        <begin position="116"/>
        <end position="127"/>
    </location>
</feature>
<reference evidence="2" key="1">
    <citation type="submission" date="2018-11" db="EMBL/GenBank/DDBJ databases">
        <authorList>
            <consortium name="Pathogen Informatics"/>
        </authorList>
    </citation>
    <scope>NUCLEOTIDE SEQUENCE</scope>
</reference>
<protein>
    <submittedName>
        <fullName evidence="2">Uncharacterized protein</fullName>
    </submittedName>
</protein>
<feature type="compositionally biased region" description="Basic residues" evidence="1">
    <location>
        <begin position="54"/>
        <end position="64"/>
    </location>
</feature>
<sequence>MRVLARQLREREARRRLCAERSRSRSRDSDSGSPFESPRAGHSPRPTSSSHLGTNRRYRGRSRSRSSASSESSSRFRSRAHGSGYHSHVNISADRRPRSRSHSSTRGLQSNDPHQQHSHYRQNHQHTRLGGSDRDVHRYRNKEIQRKWPGEDHPNGRGNALNINSSAYRLNKRPGEEDRSRATQRSSIPVRNRDGDVLNVHRGINSRWMLSSLDIQSQNIFGL</sequence>
<accession>A0A448X7A5</accession>
<evidence type="ECO:0000313" key="3">
    <source>
        <dbReference type="Proteomes" id="UP000784294"/>
    </source>
</evidence>